<organism evidence="1">
    <name type="scientific">marine metagenome</name>
    <dbReference type="NCBI Taxonomy" id="408172"/>
    <lineage>
        <taxon>unclassified sequences</taxon>
        <taxon>metagenomes</taxon>
        <taxon>ecological metagenomes</taxon>
    </lineage>
</organism>
<proteinExistence type="predicted"/>
<name>A0A382LW17_9ZZZZ</name>
<feature type="non-terminal residue" evidence="1">
    <location>
        <position position="1"/>
    </location>
</feature>
<dbReference type="EMBL" id="UINC01088742">
    <property type="protein sequence ID" value="SVC39232.1"/>
    <property type="molecule type" value="Genomic_DNA"/>
</dbReference>
<accession>A0A382LW17</accession>
<dbReference type="AlphaFoldDB" id="A0A382LW17"/>
<reference evidence="1" key="1">
    <citation type="submission" date="2018-05" db="EMBL/GenBank/DDBJ databases">
        <authorList>
            <person name="Lanie J.A."/>
            <person name="Ng W.-L."/>
            <person name="Kazmierczak K.M."/>
            <person name="Andrzejewski T.M."/>
            <person name="Davidsen T.M."/>
            <person name="Wayne K.J."/>
            <person name="Tettelin H."/>
            <person name="Glass J.I."/>
            <person name="Rusch D."/>
            <person name="Podicherti R."/>
            <person name="Tsui H.-C.T."/>
            <person name="Winkler M.E."/>
        </authorList>
    </citation>
    <scope>NUCLEOTIDE SEQUENCE</scope>
</reference>
<evidence type="ECO:0000313" key="1">
    <source>
        <dbReference type="EMBL" id="SVC39232.1"/>
    </source>
</evidence>
<protein>
    <submittedName>
        <fullName evidence="1">Uncharacterized protein</fullName>
    </submittedName>
</protein>
<feature type="non-terminal residue" evidence="1">
    <location>
        <position position="110"/>
    </location>
</feature>
<sequence>MYEECQVYNKWTHSFSKDFPEELIYNIATLSGAPIERWKAIQEKWEWLYDDRWRYFWTVPKKEDFPTIHEYLEQNPYYKNPVVAKLGPSERILVHDHGNTPQYLYNMAIN</sequence>
<gene>
    <name evidence="1" type="ORF">METZ01_LOCUS292086</name>
</gene>